<proteinExistence type="predicted"/>
<dbReference type="SUPFAM" id="SSF47598">
    <property type="entry name" value="Ribbon-helix-helix"/>
    <property type="match status" value="1"/>
</dbReference>
<dbReference type="EMBL" id="CP011502">
    <property type="protein sequence ID" value="ALX05492.1"/>
    <property type="molecule type" value="Genomic_DNA"/>
</dbReference>
<name>A0A0U4BCN0_9ACTN</name>
<dbReference type="Gene3D" id="1.10.1220.10">
    <property type="entry name" value="Met repressor-like"/>
    <property type="match status" value="1"/>
</dbReference>
<feature type="compositionally biased region" description="Basic and acidic residues" evidence="1">
    <location>
        <begin position="64"/>
        <end position="77"/>
    </location>
</feature>
<dbReference type="InterPro" id="IPR013321">
    <property type="entry name" value="Arc_rbn_hlx_hlx"/>
</dbReference>
<evidence type="ECO:0000259" key="2">
    <source>
        <dbReference type="Pfam" id="PF22513"/>
    </source>
</evidence>
<protein>
    <submittedName>
        <fullName evidence="3">Toxin-antitoxin system</fullName>
    </submittedName>
</protein>
<dbReference type="Pfam" id="PF22513">
    <property type="entry name" value="FitA-like_RHH"/>
    <property type="match status" value="1"/>
</dbReference>
<dbReference type="InterPro" id="IPR053853">
    <property type="entry name" value="FitA-like_RHH"/>
</dbReference>
<reference evidence="3 4" key="1">
    <citation type="journal article" date="1991" name="Int. J. Syst. Bacteriol.">
        <title>Description of the erythromycin-producing bacterium Arthrobacter sp. strain NRRL B-3381 as Aeromicrobium erythreum gen. nov., sp. nov.</title>
        <authorList>
            <person name="Miller E.S."/>
            <person name="Woese C.R."/>
            <person name="Brenner S."/>
        </authorList>
    </citation>
    <scope>NUCLEOTIDE SEQUENCE [LARGE SCALE GENOMIC DNA]</scope>
    <source>
        <strain evidence="3 4">AR18</strain>
    </source>
</reference>
<evidence type="ECO:0000313" key="3">
    <source>
        <dbReference type="EMBL" id="ALX05492.1"/>
    </source>
</evidence>
<feature type="region of interest" description="Disordered" evidence="1">
    <location>
        <begin position="58"/>
        <end position="77"/>
    </location>
</feature>
<dbReference type="RefSeq" id="WP_067861765.1">
    <property type="nucleotide sequence ID" value="NZ_CP011502.1"/>
</dbReference>
<dbReference type="OrthoDB" id="2389872at2"/>
<evidence type="ECO:0000313" key="4">
    <source>
        <dbReference type="Proteomes" id="UP000067689"/>
    </source>
</evidence>
<gene>
    <name evidence="3" type="ORF">AERYTH_12690</name>
</gene>
<dbReference type="STRING" id="2041.AERYTH_12690"/>
<dbReference type="PATRIC" id="fig|2041.4.peg.2638"/>
<dbReference type="GO" id="GO:0006355">
    <property type="term" value="P:regulation of DNA-templated transcription"/>
    <property type="evidence" value="ECO:0007669"/>
    <property type="project" value="InterPro"/>
</dbReference>
<dbReference type="KEGG" id="aer:AERYTH_12690"/>
<keyword evidence="4" id="KW-1185">Reference proteome</keyword>
<evidence type="ECO:0000256" key="1">
    <source>
        <dbReference type="SAM" id="MobiDB-lite"/>
    </source>
</evidence>
<feature type="domain" description="Antitoxin FitA-like ribbon-helix-helix" evidence="2">
    <location>
        <begin position="3"/>
        <end position="38"/>
    </location>
</feature>
<dbReference type="InterPro" id="IPR010985">
    <property type="entry name" value="Ribbon_hlx_hlx"/>
</dbReference>
<sequence length="77" mass="8444">MTSIVVRGLEESVKKRLAEQARENGRSMEAEARDILTRGTRRPHIGLALLRAGQEAGGFDDVELPGRTDEARAADLE</sequence>
<organism evidence="3 4">
    <name type="scientific">Aeromicrobium erythreum</name>
    <dbReference type="NCBI Taxonomy" id="2041"/>
    <lineage>
        <taxon>Bacteria</taxon>
        <taxon>Bacillati</taxon>
        <taxon>Actinomycetota</taxon>
        <taxon>Actinomycetes</taxon>
        <taxon>Propionibacteriales</taxon>
        <taxon>Nocardioidaceae</taxon>
        <taxon>Aeromicrobium</taxon>
    </lineage>
</organism>
<accession>A0A0U4BCN0</accession>
<dbReference type="Proteomes" id="UP000067689">
    <property type="component" value="Chromosome"/>
</dbReference>
<dbReference type="AlphaFoldDB" id="A0A0U4BCN0"/>